<evidence type="ECO:0000256" key="1">
    <source>
        <dbReference type="SAM" id="MobiDB-lite"/>
    </source>
</evidence>
<dbReference type="PANTHER" id="PTHR35394:SF5">
    <property type="entry name" value="DUF3176 DOMAIN-CONTAINING PROTEIN"/>
    <property type="match status" value="1"/>
</dbReference>
<comment type="caution">
    <text evidence="3">The sequence shown here is derived from an EMBL/GenBank/DDBJ whole genome shotgun (WGS) entry which is preliminary data.</text>
</comment>
<feature type="region of interest" description="Disordered" evidence="1">
    <location>
        <begin position="77"/>
        <end position="107"/>
    </location>
</feature>
<feature type="region of interest" description="Disordered" evidence="1">
    <location>
        <begin position="53"/>
        <end position="72"/>
    </location>
</feature>
<feature type="compositionally biased region" description="Low complexity" evidence="1">
    <location>
        <begin position="63"/>
        <end position="72"/>
    </location>
</feature>
<dbReference type="Pfam" id="PF11374">
    <property type="entry name" value="DUF3176"/>
    <property type="match status" value="1"/>
</dbReference>
<dbReference type="InterPro" id="IPR021514">
    <property type="entry name" value="DUF3176"/>
</dbReference>
<evidence type="ECO:0000313" key="4">
    <source>
        <dbReference type="Proteomes" id="UP000572817"/>
    </source>
</evidence>
<dbReference type="OrthoDB" id="5242705at2759"/>
<accession>A0A8H4IZM6</accession>
<dbReference type="EMBL" id="WWBZ02000014">
    <property type="protein sequence ID" value="KAF4310550.1"/>
    <property type="molecule type" value="Genomic_DNA"/>
</dbReference>
<sequence length="691" mass="74154">MDHTSLRSGYGPVSGDDRTTLQGGVGGGERRGSTETEMSGMMFSTNALKEASGTVVNPMAAPSGRTSMSTTRTSRAIEHFDGNPNIPPYESIAEDPEYKRGAARRPRRGGRPILVDAWNAWWVGETIAALLSLGCLAVVVWILVDIGAEGKKLSDWGLSWSPNSMVSTFVNASRFLALFVVAECVGQFGWLYYQGGARPLGELEAFDAASRGPLGSALFVLRMRAKSVLASVGALIIIVALAMDTFAQEVLNFETRMVPVAGGANATWLPAARRYDTNSSILTSSKMRKSIYGGFLDFETPVDFGCLTGNCTWDAFSSLGLCSSCQDLSNTITPTCSDVGNETCAQLTYTLSDYNLTLVLQNGSFVEQGDINDPSARLGANGTENKIYTLVKSVAGDAHPGGLKDPRLFEFAVAQLLVDSTAELTYNSEDLQSPSWNITACAVSWCAKVYEDVEVKSGALINSSPSDVNLTASTNSTCWSTSTCQEFVPANTTAALPDGDDDNADSTNSIFYIGVGDDSVSVRRIMDFDYNITVSNSSDNVIDDAYTLATTMMWNTNITASFAHIAASMTNYIRSSSADDDDDASRVLGVAYSYTTYIVVHWGWFALPAAVVGAGVLLLIICAALSARKRSEGVLWKTSSLPLLLLSPPKGVWREEEWRKGRGKGRVSSFVGGMKGQLKADERGVVRFVKG</sequence>
<name>A0A8H4IZM6_9PEZI</name>
<evidence type="ECO:0000256" key="2">
    <source>
        <dbReference type="SAM" id="Phobius"/>
    </source>
</evidence>
<reference evidence="3" key="1">
    <citation type="submission" date="2020-04" db="EMBL/GenBank/DDBJ databases">
        <title>Genome Assembly and Annotation of Botryosphaeria dothidea sdau 11-99, a Latent Pathogen of Apple Fruit Ring Rot in China.</title>
        <authorList>
            <person name="Yu C."/>
            <person name="Diao Y."/>
            <person name="Lu Q."/>
            <person name="Zhao J."/>
            <person name="Cui S."/>
            <person name="Peng C."/>
            <person name="He B."/>
            <person name="Liu H."/>
        </authorList>
    </citation>
    <scope>NUCLEOTIDE SEQUENCE [LARGE SCALE GENOMIC DNA]</scope>
    <source>
        <strain evidence="3">Sdau11-99</strain>
    </source>
</reference>
<keyword evidence="2" id="KW-0472">Membrane</keyword>
<feature type="transmembrane region" description="Helical" evidence="2">
    <location>
        <begin position="602"/>
        <end position="627"/>
    </location>
</feature>
<feature type="region of interest" description="Disordered" evidence="1">
    <location>
        <begin position="1"/>
        <end position="37"/>
    </location>
</feature>
<dbReference type="PANTHER" id="PTHR35394">
    <property type="entry name" value="DUF3176 DOMAIN-CONTAINING PROTEIN"/>
    <property type="match status" value="1"/>
</dbReference>
<gene>
    <name evidence="3" type="ORF">GTA08_BOTSDO13905</name>
</gene>
<proteinExistence type="predicted"/>
<dbReference type="Proteomes" id="UP000572817">
    <property type="component" value="Unassembled WGS sequence"/>
</dbReference>
<feature type="transmembrane region" description="Helical" evidence="2">
    <location>
        <begin position="228"/>
        <end position="247"/>
    </location>
</feature>
<evidence type="ECO:0000313" key="3">
    <source>
        <dbReference type="EMBL" id="KAF4310550.1"/>
    </source>
</evidence>
<keyword evidence="4" id="KW-1185">Reference proteome</keyword>
<protein>
    <submittedName>
        <fullName evidence="3">Uncharacterized protein</fullName>
    </submittedName>
</protein>
<feature type="transmembrane region" description="Helical" evidence="2">
    <location>
        <begin position="120"/>
        <end position="144"/>
    </location>
</feature>
<organism evidence="3 4">
    <name type="scientific">Botryosphaeria dothidea</name>
    <dbReference type="NCBI Taxonomy" id="55169"/>
    <lineage>
        <taxon>Eukaryota</taxon>
        <taxon>Fungi</taxon>
        <taxon>Dikarya</taxon>
        <taxon>Ascomycota</taxon>
        <taxon>Pezizomycotina</taxon>
        <taxon>Dothideomycetes</taxon>
        <taxon>Dothideomycetes incertae sedis</taxon>
        <taxon>Botryosphaeriales</taxon>
        <taxon>Botryosphaeriaceae</taxon>
        <taxon>Botryosphaeria</taxon>
    </lineage>
</organism>
<keyword evidence="2" id="KW-1133">Transmembrane helix</keyword>
<keyword evidence="2" id="KW-0812">Transmembrane</keyword>
<dbReference type="AlphaFoldDB" id="A0A8H4IZM6"/>